<feature type="domain" description="ABC transporter" evidence="10">
    <location>
        <begin position="4"/>
        <end position="239"/>
    </location>
</feature>
<keyword evidence="3" id="KW-1003">Cell membrane</keyword>
<evidence type="ECO:0000313" key="11">
    <source>
        <dbReference type="EMBL" id="CAD2072762.1"/>
    </source>
</evidence>
<dbReference type="AlphaFoldDB" id="A0A6V7R7D9"/>
<dbReference type="RefSeq" id="WP_229713832.1">
    <property type="nucleotide sequence ID" value="NZ_BMDB01000001.1"/>
</dbReference>
<dbReference type="PROSITE" id="PS50893">
    <property type="entry name" value="ABC_TRANSPORTER_2"/>
    <property type="match status" value="1"/>
</dbReference>
<dbReference type="InterPro" id="IPR027417">
    <property type="entry name" value="P-loop_NTPase"/>
</dbReference>
<evidence type="ECO:0000256" key="5">
    <source>
        <dbReference type="ARBA" id="ARBA00022741"/>
    </source>
</evidence>
<dbReference type="GO" id="GO:0005524">
    <property type="term" value="F:ATP binding"/>
    <property type="evidence" value="ECO:0007669"/>
    <property type="project" value="UniProtKB-KW"/>
</dbReference>
<evidence type="ECO:0000256" key="2">
    <source>
        <dbReference type="ARBA" id="ARBA00022448"/>
    </source>
</evidence>
<keyword evidence="9" id="KW-0472">Membrane</keyword>
<dbReference type="InterPro" id="IPR003439">
    <property type="entry name" value="ABC_transporter-like_ATP-bd"/>
</dbReference>
<dbReference type="GO" id="GO:0006826">
    <property type="term" value="P:iron ion transport"/>
    <property type="evidence" value="ECO:0007669"/>
    <property type="project" value="UniProtKB-KW"/>
</dbReference>
<dbReference type="FunFam" id="3.40.50.300:FF:000134">
    <property type="entry name" value="Iron-enterobactin ABC transporter ATP-binding protein"/>
    <property type="match status" value="1"/>
</dbReference>
<keyword evidence="6 11" id="KW-0067">ATP-binding</keyword>
<dbReference type="PANTHER" id="PTHR42771:SF4">
    <property type="entry name" value="IRON(3+)-HYDROXAMATE IMPORT ATP-BINDING PROTEIN FHUC"/>
    <property type="match status" value="1"/>
</dbReference>
<keyword evidence="12" id="KW-1185">Reference proteome</keyword>
<proteinExistence type="predicted"/>
<organism evidence="11 12">
    <name type="scientific">Phocicoccus schoeneichii</name>
    <dbReference type="NCBI Taxonomy" id="1812261"/>
    <lineage>
        <taxon>Bacteria</taxon>
        <taxon>Bacillati</taxon>
        <taxon>Bacillota</taxon>
        <taxon>Bacilli</taxon>
        <taxon>Bacillales</taxon>
        <taxon>Salinicoccaceae</taxon>
        <taxon>Phocicoccus</taxon>
    </lineage>
</organism>
<name>A0A6V7R7D9_9BACL</name>
<dbReference type="SMART" id="SM00382">
    <property type="entry name" value="AAA"/>
    <property type="match status" value="1"/>
</dbReference>
<comment type="caution">
    <text evidence="11">The sequence shown here is derived from an EMBL/GenBank/DDBJ whole genome shotgun (WGS) entry which is preliminary data.</text>
</comment>
<evidence type="ECO:0000256" key="8">
    <source>
        <dbReference type="ARBA" id="ARBA00023065"/>
    </source>
</evidence>
<evidence type="ECO:0000313" key="12">
    <source>
        <dbReference type="Proteomes" id="UP000521032"/>
    </source>
</evidence>
<accession>A0A6V7R7D9</accession>
<dbReference type="CDD" id="cd03214">
    <property type="entry name" value="ABC_Iron-Siderophores_B12_Hemin"/>
    <property type="match status" value="1"/>
</dbReference>
<dbReference type="InterPro" id="IPR003593">
    <property type="entry name" value="AAA+_ATPase"/>
</dbReference>
<evidence type="ECO:0000256" key="4">
    <source>
        <dbReference type="ARBA" id="ARBA00022496"/>
    </source>
</evidence>
<dbReference type="SUPFAM" id="SSF52540">
    <property type="entry name" value="P-loop containing nucleoside triphosphate hydrolases"/>
    <property type="match status" value="1"/>
</dbReference>
<evidence type="ECO:0000256" key="3">
    <source>
        <dbReference type="ARBA" id="ARBA00022475"/>
    </source>
</evidence>
<keyword evidence="2" id="KW-0813">Transport</keyword>
<keyword evidence="5" id="KW-0547">Nucleotide-binding</keyword>
<dbReference type="GO" id="GO:0016887">
    <property type="term" value="F:ATP hydrolysis activity"/>
    <property type="evidence" value="ECO:0007669"/>
    <property type="project" value="InterPro"/>
</dbReference>
<dbReference type="Gene3D" id="3.40.50.300">
    <property type="entry name" value="P-loop containing nucleotide triphosphate hydrolases"/>
    <property type="match status" value="1"/>
</dbReference>
<dbReference type="PANTHER" id="PTHR42771">
    <property type="entry name" value="IRON(3+)-HYDROXAMATE IMPORT ATP-BINDING PROTEIN FHUC"/>
    <property type="match status" value="1"/>
</dbReference>
<evidence type="ECO:0000256" key="9">
    <source>
        <dbReference type="ARBA" id="ARBA00023136"/>
    </source>
</evidence>
<dbReference type="GO" id="GO:0005886">
    <property type="term" value="C:plasma membrane"/>
    <property type="evidence" value="ECO:0007669"/>
    <property type="project" value="UniProtKB-SubCell"/>
</dbReference>
<evidence type="ECO:0000256" key="6">
    <source>
        <dbReference type="ARBA" id="ARBA00022840"/>
    </source>
</evidence>
<dbReference type="EMBL" id="CAJEWE010000006">
    <property type="protein sequence ID" value="CAD2072762.1"/>
    <property type="molecule type" value="Genomic_DNA"/>
</dbReference>
<keyword evidence="8" id="KW-0406">Ion transport</keyword>
<keyword evidence="4" id="KW-0410">Iron transport</keyword>
<dbReference type="InterPro" id="IPR051535">
    <property type="entry name" value="Siderophore_ABC-ATPase"/>
</dbReference>
<dbReference type="Pfam" id="PF00005">
    <property type="entry name" value="ABC_tran"/>
    <property type="match status" value="1"/>
</dbReference>
<evidence type="ECO:0000259" key="10">
    <source>
        <dbReference type="PROSITE" id="PS50893"/>
    </source>
</evidence>
<reference evidence="11 12" key="1">
    <citation type="submission" date="2020-07" db="EMBL/GenBank/DDBJ databases">
        <authorList>
            <person name="Criscuolo A."/>
        </authorList>
    </citation>
    <scope>NUCLEOTIDE SEQUENCE [LARGE SCALE GENOMIC DNA]</scope>
    <source>
        <strain evidence="12">CIP 111030</strain>
    </source>
</reference>
<dbReference type="Proteomes" id="UP000521032">
    <property type="component" value="Unassembled WGS sequence"/>
</dbReference>
<evidence type="ECO:0000256" key="7">
    <source>
        <dbReference type="ARBA" id="ARBA00023004"/>
    </source>
</evidence>
<comment type="subcellular location">
    <subcellularLocation>
        <location evidence="1">Cell membrane</location>
        <topology evidence="1">Peripheral membrane protein</topology>
    </subcellularLocation>
</comment>
<keyword evidence="7" id="KW-0408">Iron</keyword>
<gene>
    <name evidence="11" type="primary">yusV_2</name>
    <name evidence="11" type="ORF">JEOSCH030_00411</name>
</gene>
<evidence type="ECO:0000256" key="1">
    <source>
        <dbReference type="ARBA" id="ARBA00004202"/>
    </source>
</evidence>
<sequence length="269" mass="30799">MSKVELKNIVYEVGNTRILKDIDMKILGGQVTTIIGPNGCGKSTLLKSIVKLLPYKGEVYIDDIKIRDLKSKQMAKMVGILSQKNRLQYDVRVIDLLTYSRYAHLKRFEGLKQRDIDMIDWALKETGAIHFKDRMMSELSGGQQQRVWISFLLAQGTDTLLLDEPTTYLDIHHQLETLNIVHELNRKTGQTVVMVLHDLNQAIRYSDQIIVMQEGEIVTFGKPEDVLTNDVLNNVFNIDGRIEFDAITGRPYLAAYDLFCNTIKDIHNE</sequence>
<protein>
    <submittedName>
        <fullName evidence="11">Putative siderophore transport system ATP-binding protein YusV</fullName>
    </submittedName>
</protein>